<evidence type="ECO:0000256" key="1">
    <source>
        <dbReference type="SAM" id="MobiDB-lite"/>
    </source>
</evidence>
<feature type="region of interest" description="Disordered" evidence="1">
    <location>
        <begin position="1"/>
        <end position="37"/>
    </location>
</feature>
<name>A0A7I7W1Z6_9MYCO</name>
<evidence type="ECO:0000259" key="2">
    <source>
        <dbReference type="Pfam" id="PF00501"/>
    </source>
</evidence>
<organism evidence="3 4">
    <name type="scientific">Mycolicibacterium doricum</name>
    <dbReference type="NCBI Taxonomy" id="126673"/>
    <lineage>
        <taxon>Bacteria</taxon>
        <taxon>Bacillati</taxon>
        <taxon>Actinomycetota</taxon>
        <taxon>Actinomycetes</taxon>
        <taxon>Mycobacteriales</taxon>
        <taxon>Mycobacteriaceae</taxon>
        <taxon>Mycolicibacterium</taxon>
    </lineage>
</organism>
<gene>
    <name evidence="3" type="ORF">MDOR_39370</name>
</gene>
<dbReference type="EMBL" id="AP022605">
    <property type="protein sequence ID" value="BBZ09768.1"/>
    <property type="molecule type" value="Genomic_DNA"/>
</dbReference>
<dbReference type="SUPFAM" id="SSF56801">
    <property type="entry name" value="Acetyl-CoA synthetase-like"/>
    <property type="match status" value="1"/>
</dbReference>
<dbReference type="PANTHER" id="PTHR43767">
    <property type="entry name" value="LONG-CHAIN-FATTY-ACID--COA LIGASE"/>
    <property type="match status" value="1"/>
</dbReference>
<dbReference type="AlphaFoldDB" id="A0A7I7W1Z6"/>
<dbReference type="InterPro" id="IPR050237">
    <property type="entry name" value="ATP-dep_AMP-bd_enzyme"/>
</dbReference>
<dbReference type="Gene3D" id="3.40.50.980">
    <property type="match status" value="1"/>
</dbReference>
<protein>
    <recommendedName>
        <fullName evidence="2">AMP-dependent synthetase/ligase domain-containing protein</fullName>
    </recommendedName>
</protein>
<accession>A0A7I7W1Z6</accession>
<reference evidence="3 4" key="1">
    <citation type="journal article" date="2019" name="Emerg. Microbes Infect.">
        <title>Comprehensive subspecies identification of 175 nontuberculous mycobacteria species based on 7547 genomic profiles.</title>
        <authorList>
            <person name="Matsumoto Y."/>
            <person name="Kinjo T."/>
            <person name="Motooka D."/>
            <person name="Nabeya D."/>
            <person name="Jung N."/>
            <person name="Uechi K."/>
            <person name="Horii T."/>
            <person name="Iida T."/>
            <person name="Fujita J."/>
            <person name="Nakamura S."/>
        </authorList>
    </citation>
    <scope>NUCLEOTIDE SEQUENCE [LARGE SCALE GENOMIC DNA]</scope>
    <source>
        <strain evidence="3 4">JCM 12405</strain>
    </source>
</reference>
<dbReference type="Proteomes" id="UP000467201">
    <property type="component" value="Chromosome"/>
</dbReference>
<dbReference type="InterPro" id="IPR000873">
    <property type="entry name" value="AMP-dep_synth/lig_dom"/>
</dbReference>
<proteinExistence type="predicted"/>
<sequence>MTFRRHANPETMEPPPLTAEPSATEPSATEPSATEQPYLARRQNWTNQLARHALMQPADTALRFMGRTTTWGELDDRVTKLAGALSRRGVGFGDRVLILMLNRTEFIESVLAVNKLGGIAVPVKFRITPPEMAFLVPAQWQVVCAAQRANPRDPAGKVLKTELRQRYAGVVHRDAGERCTATTASATGSGG</sequence>
<dbReference type="Pfam" id="PF00501">
    <property type="entry name" value="AMP-binding"/>
    <property type="match status" value="1"/>
</dbReference>
<evidence type="ECO:0000313" key="4">
    <source>
        <dbReference type="Proteomes" id="UP000467201"/>
    </source>
</evidence>
<evidence type="ECO:0000313" key="3">
    <source>
        <dbReference type="EMBL" id="BBZ09768.1"/>
    </source>
</evidence>
<dbReference type="PANTHER" id="PTHR43767:SF1">
    <property type="entry name" value="NONRIBOSOMAL PEPTIDE SYNTHASE PES1 (EUROFUNG)-RELATED"/>
    <property type="match status" value="1"/>
</dbReference>
<feature type="domain" description="AMP-dependent synthetase/ligase" evidence="2">
    <location>
        <begin position="50"/>
        <end position="136"/>
    </location>
</feature>
<dbReference type="KEGG" id="mdr:MDOR_39370"/>
<feature type="compositionally biased region" description="Polar residues" evidence="1">
    <location>
        <begin position="24"/>
        <end position="35"/>
    </location>
</feature>